<evidence type="ECO:0000256" key="1">
    <source>
        <dbReference type="ARBA" id="ARBA00023015"/>
    </source>
</evidence>
<dbReference type="SUPFAM" id="SSF47413">
    <property type="entry name" value="lambda repressor-like DNA-binding domains"/>
    <property type="match status" value="1"/>
</dbReference>
<name>A0AA44BEN7_9CLOT</name>
<feature type="domain" description="HTH cro/C1-type" evidence="4">
    <location>
        <begin position="41"/>
        <end position="94"/>
    </location>
</feature>
<dbReference type="GO" id="GO:0003677">
    <property type="term" value="F:DNA binding"/>
    <property type="evidence" value="ECO:0007669"/>
    <property type="project" value="UniProtKB-KW"/>
</dbReference>
<organism evidence="5 6">
    <name type="scientific">Isachenkonia alkalipeptolytica</name>
    <dbReference type="NCBI Taxonomy" id="2565777"/>
    <lineage>
        <taxon>Bacteria</taxon>
        <taxon>Bacillati</taxon>
        <taxon>Bacillota</taxon>
        <taxon>Clostridia</taxon>
        <taxon>Eubacteriales</taxon>
        <taxon>Clostridiaceae</taxon>
        <taxon>Isachenkonia</taxon>
    </lineage>
</organism>
<keyword evidence="1" id="KW-0805">Transcription regulation</keyword>
<dbReference type="Pfam" id="PF01381">
    <property type="entry name" value="HTH_3"/>
    <property type="match status" value="1"/>
</dbReference>
<comment type="caution">
    <text evidence="5">The sequence shown here is derived from an EMBL/GenBank/DDBJ whole genome shotgun (WGS) entry which is preliminary data.</text>
</comment>
<evidence type="ECO:0000313" key="5">
    <source>
        <dbReference type="EMBL" id="NBG87731.1"/>
    </source>
</evidence>
<dbReference type="InterPro" id="IPR001387">
    <property type="entry name" value="Cro/C1-type_HTH"/>
</dbReference>
<evidence type="ECO:0000256" key="2">
    <source>
        <dbReference type="ARBA" id="ARBA00023125"/>
    </source>
</evidence>
<reference evidence="5 6" key="1">
    <citation type="submission" date="2019-04" db="EMBL/GenBank/DDBJ databases">
        <title>Isachenkonia alkalipeptolytica gen. nov. sp. nov. a new anaerobic, alkiliphilic organothrophic bacterium capable to reduce synthesized ferrihydrite isolated from a soda lake.</title>
        <authorList>
            <person name="Toshchakov S.V."/>
            <person name="Zavarzina D.G."/>
            <person name="Zhilina T.N."/>
            <person name="Kostrikina N.A."/>
            <person name="Kublanov I.V."/>
        </authorList>
    </citation>
    <scope>NUCLEOTIDE SEQUENCE [LARGE SCALE GENOMIC DNA]</scope>
    <source>
        <strain evidence="5 6">Z-1701</strain>
    </source>
</reference>
<dbReference type="SMART" id="SM00530">
    <property type="entry name" value="HTH_XRE"/>
    <property type="match status" value="1"/>
</dbReference>
<proteinExistence type="predicted"/>
<evidence type="ECO:0000313" key="6">
    <source>
        <dbReference type="Proteomes" id="UP000449710"/>
    </source>
</evidence>
<dbReference type="AlphaFoldDB" id="A0AA44BEN7"/>
<dbReference type="Gene3D" id="1.10.260.40">
    <property type="entry name" value="lambda repressor-like DNA-binding domains"/>
    <property type="match status" value="1"/>
</dbReference>
<dbReference type="CDD" id="cd00093">
    <property type="entry name" value="HTH_XRE"/>
    <property type="match status" value="1"/>
</dbReference>
<keyword evidence="3" id="KW-0804">Transcription</keyword>
<evidence type="ECO:0000259" key="4">
    <source>
        <dbReference type="PROSITE" id="PS50943"/>
    </source>
</evidence>
<dbReference type="PANTHER" id="PTHR36511">
    <property type="entry name" value="MERR FAMILY BACTERIAL REGULATORY PROTEIN"/>
    <property type="match status" value="1"/>
</dbReference>
<dbReference type="RefSeq" id="WP_160719463.1">
    <property type="nucleotide sequence ID" value="NZ_SUMG01000003.1"/>
</dbReference>
<keyword evidence="6" id="KW-1185">Reference proteome</keyword>
<protein>
    <submittedName>
        <fullName evidence="5">Helix-turn-helix domain-containing protein</fullName>
    </submittedName>
</protein>
<accession>A0AA44BEN7</accession>
<dbReference type="PANTHER" id="PTHR36511:SF4">
    <property type="entry name" value="ANTITOXIN MQSA"/>
    <property type="match status" value="1"/>
</dbReference>
<gene>
    <name evidence="5" type="ORF">ISALK_04380</name>
</gene>
<sequence length="102" mass="11631">MDFDSVLKGLDEAIKISNGEIKGRRRKVSISPAQEFSKDEIKRIRQYLQLTQVTFAEVIGVTPKTVEAWERGTNAPTGPARRMMTILKEDPESLNRYHIISK</sequence>
<evidence type="ECO:0000256" key="3">
    <source>
        <dbReference type="ARBA" id="ARBA00023163"/>
    </source>
</evidence>
<dbReference type="InterPro" id="IPR052359">
    <property type="entry name" value="HTH-type_reg/antitoxin"/>
</dbReference>
<dbReference type="Proteomes" id="UP000449710">
    <property type="component" value="Unassembled WGS sequence"/>
</dbReference>
<dbReference type="EMBL" id="SUMG01000003">
    <property type="protein sequence ID" value="NBG87731.1"/>
    <property type="molecule type" value="Genomic_DNA"/>
</dbReference>
<dbReference type="InterPro" id="IPR010982">
    <property type="entry name" value="Lambda_DNA-bd_dom_sf"/>
</dbReference>
<dbReference type="PROSITE" id="PS50943">
    <property type="entry name" value="HTH_CROC1"/>
    <property type="match status" value="1"/>
</dbReference>
<keyword evidence="2" id="KW-0238">DNA-binding</keyword>